<dbReference type="InParanoid" id="U5DHK3"/>
<accession>U5DHK3</accession>
<sequence length="125" mass="14482">MEYDREFVENRLPVWRALSNLFLDTKLERSDYRLIAKEINDTGFSVTEVEQILWEEVFPALADNLRIVAGEWSGFSENWLQIQIMNVMNGDEKGRRLWGLMTVGATRKLIGEAWSDVKQILSSGK</sequence>
<dbReference type="Pfam" id="PF23296">
    <property type="entry name" value="DUF7079"/>
    <property type="match status" value="1"/>
</dbReference>
<protein>
    <recommendedName>
        <fullName evidence="1">DUF7079 domain-containing protein</fullName>
    </recommendedName>
</protein>
<dbReference type="AlphaFoldDB" id="U5DHK3"/>
<dbReference type="EMBL" id="ASSJ01000055">
    <property type="protein sequence ID" value="ERN41091.1"/>
    <property type="molecule type" value="Genomic_DNA"/>
</dbReference>
<evidence type="ECO:0000313" key="3">
    <source>
        <dbReference type="Proteomes" id="UP000016960"/>
    </source>
</evidence>
<reference evidence="2 3" key="1">
    <citation type="submission" date="2013-05" db="EMBL/GenBank/DDBJ databases">
        <title>Draft genome sequence of Rubidibacter lacunae KORDI 51-2.</title>
        <authorList>
            <person name="Choi D.H."/>
            <person name="Noh J.H."/>
            <person name="Kwon K.-K."/>
            <person name="Lee J.-H."/>
            <person name="Ryu J.-Y."/>
        </authorList>
    </citation>
    <scope>NUCLEOTIDE SEQUENCE [LARGE SCALE GENOMIC DNA]</scope>
    <source>
        <strain evidence="2 3">KORDI 51-2</strain>
    </source>
</reference>
<proteinExistence type="predicted"/>
<organism evidence="2 3">
    <name type="scientific">Rubidibacter lacunae KORDI 51-2</name>
    <dbReference type="NCBI Taxonomy" id="582515"/>
    <lineage>
        <taxon>Bacteria</taxon>
        <taxon>Bacillati</taxon>
        <taxon>Cyanobacteriota</taxon>
        <taxon>Cyanophyceae</taxon>
        <taxon>Oscillatoriophycideae</taxon>
        <taxon>Chroococcales</taxon>
        <taxon>Aphanothecaceae</taxon>
        <taxon>Rubidibacter</taxon>
    </lineage>
</organism>
<keyword evidence="3" id="KW-1185">Reference proteome</keyword>
<dbReference type="eggNOG" id="ENOG50335RQ">
    <property type="taxonomic scope" value="Bacteria"/>
</dbReference>
<dbReference type="InterPro" id="IPR055507">
    <property type="entry name" value="DUF7079"/>
</dbReference>
<feature type="domain" description="DUF7079" evidence="1">
    <location>
        <begin position="9"/>
        <end position="119"/>
    </location>
</feature>
<name>U5DHK3_9CHRO</name>
<evidence type="ECO:0000259" key="1">
    <source>
        <dbReference type="Pfam" id="PF23296"/>
    </source>
</evidence>
<dbReference type="RefSeq" id="WP_022607548.1">
    <property type="nucleotide sequence ID" value="NZ_ASSJ01000055.1"/>
</dbReference>
<dbReference type="OrthoDB" id="6903108at2"/>
<dbReference type="Proteomes" id="UP000016960">
    <property type="component" value="Unassembled WGS sequence"/>
</dbReference>
<evidence type="ECO:0000313" key="2">
    <source>
        <dbReference type="EMBL" id="ERN41091.1"/>
    </source>
</evidence>
<gene>
    <name evidence="2" type="ORF">KR51_00023520</name>
</gene>
<comment type="caution">
    <text evidence="2">The sequence shown here is derived from an EMBL/GenBank/DDBJ whole genome shotgun (WGS) entry which is preliminary data.</text>
</comment>